<accession>A0A1K2ITS4</accession>
<organism evidence="2 3">
    <name type="scientific">Chryseobacterium limigenitum</name>
    <dbReference type="NCBI Taxonomy" id="1612149"/>
    <lineage>
        <taxon>Bacteria</taxon>
        <taxon>Pseudomonadati</taxon>
        <taxon>Bacteroidota</taxon>
        <taxon>Flavobacteriia</taxon>
        <taxon>Flavobacteriales</taxon>
        <taxon>Weeksellaceae</taxon>
        <taxon>Chryseobacterium group</taxon>
        <taxon>Chryseobacterium</taxon>
    </lineage>
</organism>
<dbReference type="AlphaFoldDB" id="A0A1K2ITS4"/>
<sequence length="155" mass="18026">MEKIISILLLCLLITNCQSQQKKKEVKNKPTISVKSDAEYFLGTWKFVEKNYLDGTEKKIYSLHECMKKYNLVFEKENGNMFLTKNYATGKDCNIKSSSGKIAVTINQSSFSYWDADLKKLDQYKILSKDKFSIVYSDILDGKVRDIEDVYEKQK</sequence>
<evidence type="ECO:0000313" key="2">
    <source>
        <dbReference type="EMBL" id="SFZ95710.1"/>
    </source>
</evidence>
<dbReference type="RefSeq" id="WP_072411032.1">
    <property type="nucleotide sequence ID" value="NZ_FPKW01000012.1"/>
</dbReference>
<dbReference type="Pfam" id="PF13648">
    <property type="entry name" value="Lipocalin_4"/>
    <property type="match status" value="1"/>
</dbReference>
<reference evidence="3" key="1">
    <citation type="submission" date="2016-10" db="EMBL/GenBank/DDBJ databases">
        <authorList>
            <person name="Varghese N."/>
            <person name="Submissions S."/>
        </authorList>
    </citation>
    <scope>NUCLEOTIDE SEQUENCE [LARGE SCALE GENOMIC DNA]</scope>
    <source>
        <strain evidence="3">SUR2</strain>
    </source>
</reference>
<dbReference type="STRING" id="1612149.SAMN05216324_11231"/>
<dbReference type="Proteomes" id="UP000182034">
    <property type="component" value="Unassembled WGS sequence"/>
</dbReference>
<protein>
    <submittedName>
        <fullName evidence="2">Lipocalin-like domain-containing protein</fullName>
    </submittedName>
</protein>
<dbReference type="OrthoDB" id="1255535at2"/>
<dbReference type="EMBL" id="FPKW01000012">
    <property type="protein sequence ID" value="SFZ95710.1"/>
    <property type="molecule type" value="Genomic_DNA"/>
</dbReference>
<dbReference type="InterPro" id="IPR024311">
    <property type="entry name" value="Lipocalin-like"/>
</dbReference>
<feature type="domain" description="Lipocalin-like" evidence="1">
    <location>
        <begin position="42"/>
        <end position="133"/>
    </location>
</feature>
<evidence type="ECO:0000259" key="1">
    <source>
        <dbReference type="Pfam" id="PF13648"/>
    </source>
</evidence>
<gene>
    <name evidence="2" type="ORF">SAMN05216324_11231</name>
</gene>
<name>A0A1K2ITS4_9FLAO</name>
<evidence type="ECO:0000313" key="3">
    <source>
        <dbReference type="Proteomes" id="UP000182034"/>
    </source>
</evidence>
<proteinExistence type="predicted"/>
<keyword evidence="3" id="KW-1185">Reference proteome</keyword>